<keyword evidence="1" id="KW-0808">Transferase</keyword>
<dbReference type="PANTHER" id="PTHR33099">
    <property type="entry name" value="FE2OG DIOXYGENASE DOMAIN-CONTAINING PROTEIN"/>
    <property type="match status" value="1"/>
</dbReference>
<proteinExistence type="predicted"/>
<reference evidence="1 2" key="1">
    <citation type="journal article" date="2018" name="Plant J.">
        <title>Genome sequences of Chlorella sorokiniana UTEX 1602 and Micractinium conductrix SAG 241.80: implications to maltose excretion by a green alga.</title>
        <authorList>
            <person name="Arriola M.B."/>
            <person name="Velmurugan N."/>
            <person name="Zhang Y."/>
            <person name="Plunkett M.H."/>
            <person name="Hondzo H."/>
            <person name="Barney B.M."/>
        </authorList>
    </citation>
    <scope>NUCLEOTIDE SEQUENCE [LARGE SCALE GENOMIC DNA]</scope>
    <source>
        <strain evidence="1 2">SAG 241.80</strain>
    </source>
</reference>
<gene>
    <name evidence="1" type="primary">g489</name>
    <name evidence="1" type="ORF">C2E20_0489</name>
</gene>
<comment type="caution">
    <text evidence="1">The sequence shown here is derived from an EMBL/GenBank/DDBJ whole genome shotgun (WGS) entry which is preliminary data.</text>
</comment>
<keyword evidence="2" id="KW-1185">Reference proteome</keyword>
<dbReference type="GO" id="GO:0016301">
    <property type="term" value="F:kinase activity"/>
    <property type="evidence" value="ECO:0007669"/>
    <property type="project" value="UniProtKB-KW"/>
</dbReference>
<evidence type="ECO:0000313" key="1">
    <source>
        <dbReference type="EMBL" id="PSC76103.1"/>
    </source>
</evidence>
<dbReference type="PANTHER" id="PTHR33099:SF7">
    <property type="entry name" value="MYND-TYPE DOMAIN-CONTAINING PROTEIN"/>
    <property type="match status" value="1"/>
</dbReference>
<name>A0A2P6VPT0_9CHLO</name>
<keyword evidence="1" id="KW-0418">Kinase</keyword>
<dbReference type="OrthoDB" id="542426at2759"/>
<accession>A0A2P6VPT0</accession>
<sequence>MTFLKDRLAGALKAAGAAPPPFFCCSPMQRTTTQLEVAGMAGPLKLPLEETQVPLLRDLCEPFGPETARTWHLHPSKVSILNKRWPDKLEEAVRATRTLLDLRGDFEAELSGLLLHEAGATSLLHDGRREPGVFGCLAVMLPASYAGGELVVTATGPVLRSEERDTSSKSKSCFWAAFYTDCEHELRPATGTRLTLVYNLRATNQPVPRLPPSAVGVVLAVAEEWATAVATPGSAGHPPCVCAVLERGLQGINDPNDQHHYSYTAATLKHGVARLKPDDQAVIEVLLDACQAGAELDVCLVALTRTVAVRLYSETELAYEVLNYPEPDIENGSWQASKCVPLVGSAPAPAGGTLALPPACVVASSDFLSRMQPNGHGDKFRTKERTRACALQHPGREDELA</sequence>
<dbReference type="EMBL" id="LHPF02000001">
    <property type="protein sequence ID" value="PSC76103.1"/>
    <property type="molecule type" value="Genomic_DNA"/>
</dbReference>
<organism evidence="1 2">
    <name type="scientific">Micractinium conductrix</name>
    <dbReference type="NCBI Taxonomy" id="554055"/>
    <lineage>
        <taxon>Eukaryota</taxon>
        <taxon>Viridiplantae</taxon>
        <taxon>Chlorophyta</taxon>
        <taxon>core chlorophytes</taxon>
        <taxon>Trebouxiophyceae</taxon>
        <taxon>Chlorellales</taxon>
        <taxon>Chlorellaceae</taxon>
        <taxon>Chlorella clade</taxon>
        <taxon>Micractinium</taxon>
    </lineage>
</organism>
<dbReference type="Proteomes" id="UP000239649">
    <property type="component" value="Unassembled WGS sequence"/>
</dbReference>
<protein>
    <submittedName>
        <fullName evidence="1">Serine threonine kinase</fullName>
    </submittedName>
</protein>
<dbReference type="AlphaFoldDB" id="A0A2P6VPT0"/>
<evidence type="ECO:0000313" key="2">
    <source>
        <dbReference type="Proteomes" id="UP000239649"/>
    </source>
</evidence>